<dbReference type="EMBL" id="MTEI01000016">
    <property type="protein sequence ID" value="OQW86496.1"/>
    <property type="molecule type" value="Genomic_DNA"/>
</dbReference>
<sequence length="417" mass="47144">MGPIALFDKSFLQMLSIDEAMWFDHFFIANICPLFYVETLADLEKVPKSGRSPEDEVRVIADKTPYMGGGPCVYHGTLCLAELQGYKVPMTGQIPVAGGRPVSSGGKRGVVIDNPPEAQAFARWQEGRFLDLEREYARAWRSALANLDLPGVAEKFRALGISGKSCKTLAEAKSIAADIVHSKASPFDQIALVFNFLAIPRQHHHEIVERWSTFGYVPLSQYAPYVSHVMEIEIFFQIALAANLISSDRASNRADIAYLFYLPFCSVFVSGDKLHRKCAPLFMRTNQDFVWMDDLKSDLQNANLHFSALPERVKEKGILAFAHHPPGDNDSLMVQLWDRHLPKWRQIMSNANVFEPVLAPRLADKIKRMVQSRPLTPQEVDFDPRDADELVIKRLASKRRGNWWQLPADFQKSVDDI</sequence>
<organism evidence="1 2">
    <name type="scientific">Rhodoferax ferrireducens</name>
    <dbReference type="NCBI Taxonomy" id="192843"/>
    <lineage>
        <taxon>Bacteria</taxon>
        <taxon>Pseudomonadati</taxon>
        <taxon>Pseudomonadota</taxon>
        <taxon>Betaproteobacteria</taxon>
        <taxon>Burkholderiales</taxon>
        <taxon>Comamonadaceae</taxon>
        <taxon>Rhodoferax</taxon>
    </lineage>
</organism>
<dbReference type="AlphaFoldDB" id="A0A1W9KQH1"/>
<proteinExistence type="predicted"/>
<comment type="caution">
    <text evidence="1">The sequence shown here is derived from an EMBL/GenBank/DDBJ whole genome shotgun (WGS) entry which is preliminary data.</text>
</comment>
<accession>A0A1W9KQH1</accession>
<reference evidence="1 2" key="1">
    <citation type="submission" date="2017-01" db="EMBL/GenBank/DDBJ databases">
        <title>Novel large sulfur bacteria in the metagenomes of groundwater-fed chemosynthetic microbial mats in the Lake Huron basin.</title>
        <authorList>
            <person name="Sharrar A.M."/>
            <person name="Flood B.E."/>
            <person name="Bailey J.V."/>
            <person name="Jones D.S."/>
            <person name="Biddanda B."/>
            <person name="Ruberg S.A."/>
            <person name="Marcus D.N."/>
            <person name="Dick G.J."/>
        </authorList>
    </citation>
    <scope>NUCLEOTIDE SEQUENCE [LARGE SCALE GENOMIC DNA]</scope>
    <source>
        <strain evidence="1">A7</strain>
    </source>
</reference>
<evidence type="ECO:0000313" key="2">
    <source>
        <dbReference type="Proteomes" id="UP000192505"/>
    </source>
</evidence>
<name>A0A1W9KQH1_9BURK</name>
<protein>
    <submittedName>
        <fullName evidence="1">Uncharacterized protein</fullName>
    </submittedName>
</protein>
<gene>
    <name evidence="1" type="ORF">BWK72_17370</name>
</gene>
<evidence type="ECO:0000313" key="1">
    <source>
        <dbReference type="EMBL" id="OQW86496.1"/>
    </source>
</evidence>
<dbReference type="Proteomes" id="UP000192505">
    <property type="component" value="Unassembled WGS sequence"/>
</dbReference>